<dbReference type="InterPro" id="IPR006224">
    <property type="entry name" value="PsdUridine_synth_RluA-like_CS"/>
</dbReference>
<gene>
    <name evidence="8" type="ORF">PTE30175_05024</name>
</gene>
<dbReference type="PANTHER" id="PTHR21600:SF44">
    <property type="entry name" value="RIBOSOMAL LARGE SUBUNIT PSEUDOURIDINE SYNTHASE D"/>
    <property type="match status" value="1"/>
</dbReference>
<evidence type="ECO:0000256" key="4">
    <source>
        <dbReference type="PIRSR" id="PIRSR606225-1"/>
    </source>
</evidence>
<dbReference type="EMBL" id="CABPRZ010000032">
    <property type="protein sequence ID" value="VVE56730.1"/>
    <property type="molecule type" value="Genomic_DNA"/>
</dbReference>
<dbReference type="EC" id="5.4.99.-" evidence="6"/>
<keyword evidence="5" id="KW-0694">RNA-binding</keyword>
<dbReference type="InterPro" id="IPR006145">
    <property type="entry name" value="PsdUridine_synth_RsuA/RluA"/>
</dbReference>
<dbReference type="InterPro" id="IPR050188">
    <property type="entry name" value="RluA_PseudoU_synthase"/>
</dbReference>
<dbReference type="PROSITE" id="PS50889">
    <property type="entry name" value="S4"/>
    <property type="match status" value="1"/>
</dbReference>
<evidence type="ECO:0000256" key="3">
    <source>
        <dbReference type="ARBA" id="ARBA00036882"/>
    </source>
</evidence>
<dbReference type="Proteomes" id="UP000414233">
    <property type="component" value="Unassembled WGS sequence"/>
</dbReference>
<dbReference type="InterPro" id="IPR036986">
    <property type="entry name" value="S4_RNA-bd_sf"/>
</dbReference>
<dbReference type="InterPro" id="IPR006225">
    <property type="entry name" value="PsdUridine_synth_RluC/D"/>
</dbReference>
<keyword evidence="2 6" id="KW-0413">Isomerase</keyword>
<dbReference type="Gene3D" id="3.30.2350.10">
    <property type="entry name" value="Pseudouridine synthase"/>
    <property type="match status" value="1"/>
</dbReference>
<feature type="domain" description="RNA-binding S4" evidence="7">
    <location>
        <begin position="59"/>
        <end position="117"/>
    </location>
</feature>
<dbReference type="InterPro" id="IPR020103">
    <property type="entry name" value="PsdUridine_synth_cat_dom_sf"/>
</dbReference>
<evidence type="ECO:0000259" key="7">
    <source>
        <dbReference type="SMART" id="SM00363"/>
    </source>
</evidence>
<comment type="function">
    <text evidence="6">Responsible for synthesis of pseudouridine from uracil.</text>
</comment>
<dbReference type="AlphaFoldDB" id="A0A5E4Z8T8"/>
<dbReference type="OrthoDB" id="9785808at2"/>
<comment type="catalytic activity">
    <reaction evidence="3">
        <text>uridine(1911/1915/1917) in 23S rRNA = pseudouridine(1911/1915/1917) in 23S rRNA</text>
        <dbReference type="Rhea" id="RHEA:42524"/>
        <dbReference type="Rhea" id="RHEA-COMP:10097"/>
        <dbReference type="Rhea" id="RHEA-COMP:10098"/>
        <dbReference type="ChEBI" id="CHEBI:65314"/>
        <dbReference type="ChEBI" id="CHEBI:65315"/>
        <dbReference type="EC" id="5.4.99.23"/>
    </reaction>
</comment>
<evidence type="ECO:0000313" key="9">
    <source>
        <dbReference type="Proteomes" id="UP000414233"/>
    </source>
</evidence>
<proteinExistence type="inferred from homology"/>
<evidence type="ECO:0000256" key="2">
    <source>
        <dbReference type="ARBA" id="ARBA00023235"/>
    </source>
</evidence>
<dbReference type="SMART" id="SM00363">
    <property type="entry name" value="S4"/>
    <property type="match status" value="1"/>
</dbReference>
<dbReference type="GO" id="GO:0000455">
    <property type="term" value="P:enzyme-directed rRNA pseudouridine synthesis"/>
    <property type="evidence" value="ECO:0007669"/>
    <property type="project" value="TreeGrafter"/>
</dbReference>
<name>A0A5E4Z8T8_9BURK</name>
<dbReference type="RefSeq" id="WP_150699762.1">
    <property type="nucleotide sequence ID" value="NZ_CABPRZ010000032.1"/>
</dbReference>
<dbReference type="PROSITE" id="PS01129">
    <property type="entry name" value="PSI_RLU"/>
    <property type="match status" value="1"/>
</dbReference>
<dbReference type="GO" id="GO:0160140">
    <property type="term" value="F:23S rRNA pseudouridine(1911/1915/1917) synthase activity"/>
    <property type="evidence" value="ECO:0007669"/>
    <property type="project" value="UniProtKB-EC"/>
</dbReference>
<dbReference type="CDD" id="cd00165">
    <property type="entry name" value="S4"/>
    <property type="match status" value="1"/>
</dbReference>
<evidence type="ECO:0000313" key="8">
    <source>
        <dbReference type="EMBL" id="VVE56730.1"/>
    </source>
</evidence>
<dbReference type="InterPro" id="IPR002942">
    <property type="entry name" value="S4_RNA-bd"/>
</dbReference>
<accession>A0A5E4Z8T8</accession>
<comment type="similarity">
    <text evidence="1 6">Belongs to the pseudouridine synthase RluA family.</text>
</comment>
<dbReference type="GO" id="GO:0003723">
    <property type="term" value="F:RNA binding"/>
    <property type="evidence" value="ECO:0007669"/>
    <property type="project" value="UniProtKB-KW"/>
</dbReference>
<dbReference type="SUPFAM" id="SSF55174">
    <property type="entry name" value="Alpha-L RNA-binding motif"/>
    <property type="match status" value="1"/>
</dbReference>
<protein>
    <recommendedName>
        <fullName evidence="6">Pseudouridine synthase</fullName>
        <ecNumber evidence="6">5.4.99.-</ecNumber>
    </recommendedName>
</protein>
<comment type="catalytic activity">
    <reaction evidence="6">
        <text>a uridine in RNA = a pseudouridine in RNA</text>
        <dbReference type="Rhea" id="RHEA:48348"/>
        <dbReference type="Rhea" id="RHEA-COMP:12068"/>
        <dbReference type="Rhea" id="RHEA-COMP:12069"/>
        <dbReference type="ChEBI" id="CHEBI:65314"/>
        <dbReference type="ChEBI" id="CHEBI:65315"/>
    </reaction>
</comment>
<dbReference type="Pfam" id="PF01479">
    <property type="entry name" value="S4"/>
    <property type="match status" value="1"/>
</dbReference>
<keyword evidence="9" id="KW-1185">Reference proteome</keyword>
<sequence length="371" mass="40021">MTRSILLDYSPSASFATEIAEDPIDDDLSPRSADAINVPATAAFEAPLSAEIPFTLAGDRLDKALAQLFPDYSRSRLQAWVEAGRVTLNGAPAKVRQRVAGGEQIVVTPAALPEQLAFSAEPVPLAAVYEDAALSVFNKPAGLVVHPAAGNWSGTLLNGLLHRYGQQAADLPRAGIVHRLDKDTSGLMVVARTLVAQTDLVRQLQARTVKRHYAALVWGRPVARKVVDAPIGRDPRERTRMAVVEGSAGKPARTRVVTLATANWEESPVSLVLCSLDTGRTHQIRVHMAHLGHPLLGDSLYRSRAKRPPLPNGFARQALHAWRLGLLHPDDGRAMHWQAPLPDDLAALKAALGLTFDLSTLPDSLDDLFPA</sequence>
<evidence type="ECO:0000256" key="6">
    <source>
        <dbReference type="RuleBase" id="RU362028"/>
    </source>
</evidence>
<feature type="active site" evidence="4">
    <location>
        <position position="181"/>
    </location>
</feature>
<dbReference type="PANTHER" id="PTHR21600">
    <property type="entry name" value="MITOCHONDRIAL RNA PSEUDOURIDINE SYNTHASE"/>
    <property type="match status" value="1"/>
</dbReference>
<evidence type="ECO:0000256" key="1">
    <source>
        <dbReference type="ARBA" id="ARBA00010876"/>
    </source>
</evidence>
<dbReference type="NCBIfam" id="TIGR00005">
    <property type="entry name" value="rluA_subfam"/>
    <property type="match status" value="1"/>
</dbReference>
<dbReference type="Gene3D" id="3.10.290.10">
    <property type="entry name" value="RNA-binding S4 domain"/>
    <property type="match status" value="1"/>
</dbReference>
<reference evidence="8 9" key="1">
    <citation type="submission" date="2019-08" db="EMBL/GenBank/DDBJ databases">
        <authorList>
            <person name="Peeters C."/>
        </authorList>
    </citation>
    <scope>NUCLEOTIDE SEQUENCE [LARGE SCALE GENOMIC DNA]</scope>
    <source>
        <strain evidence="8 9">LMG 30175</strain>
    </source>
</reference>
<organism evidence="8 9">
    <name type="scientific">Pandoraea terrae</name>
    <dbReference type="NCBI Taxonomy" id="1537710"/>
    <lineage>
        <taxon>Bacteria</taxon>
        <taxon>Pseudomonadati</taxon>
        <taxon>Pseudomonadota</taxon>
        <taxon>Betaproteobacteria</taxon>
        <taxon>Burkholderiales</taxon>
        <taxon>Burkholderiaceae</taxon>
        <taxon>Pandoraea</taxon>
    </lineage>
</organism>
<dbReference type="SUPFAM" id="SSF55120">
    <property type="entry name" value="Pseudouridine synthase"/>
    <property type="match status" value="1"/>
</dbReference>
<dbReference type="CDD" id="cd02869">
    <property type="entry name" value="PseudoU_synth_RluA_like"/>
    <property type="match status" value="1"/>
</dbReference>
<evidence type="ECO:0000256" key="5">
    <source>
        <dbReference type="PROSITE-ProRule" id="PRU00182"/>
    </source>
</evidence>
<dbReference type="Pfam" id="PF00849">
    <property type="entry name" value="PseudoU_synth_2"/>
    <property type="match status" value="1"/>
</dbReference>